<comment type="caution">
    <text evidence="1">The sequence shown here is derived from an EMBL/GenBank/DDBJ whole genome shotgun (WGS) entry which is preliminary data.</text>
</comment>
<protein>
    <submittedName>
        <fullName evidence="1">Uncharacterized protein</fullName>
    </submittedName>
</protein>
<accession>A0ABU1ZDQ2</accession>
<evidence type="ECO:0000313" key="1">
    <source>
        <dbReference type="EMBL" id="MDR7298693.1"/>
    </source>
</evidence>
<name>A0ABU1ZDQ2_9BURK</name>
<gene>
    <name evidence="1" type="ORF">J2X16_004061</name>
</gene>
<evidence type="ECO:0000313" key="2">
    <source>
        <dbReference type="Proteomes" id="UP001180536"/>
    </source>
</evidence>
<reference evidence="1 2" key="1">
    <citation type="submission" date="2023-07" db="EMBL/GenBank/DDBJ databases">
        <title>Sorghum-associated microbial communities from plants grown in Nebraska, USA.</title>
        <authorList>
            <person name="Schachtman D."/>
        </authorList>
    </citation>
    <scope>NUCLEOTIDE SEQUENCE [LARGE SCALE GENOMIC DNA]</scope>
    <source>
        <strain evidence="1 2">BE310</strain>
    </source>
</reference>
<dbReference type="Proteomes" id="UP001180536">
    <property type="component" value="Unassembled WGS sequence"/>
</dbReference>
<dbReference type="EMBL" id="JAVDXQ010000006">
    <property type="protein sequence ID" value="MDR7298693.1"/>
    <property type="molecule type" value="Genomic_DNA"/>
</dbReference>
<keyword evidence="2" id="KW-1185">Reference proteome</keyword>
<proteinExistence type="predicted"/>
<organism evidence="1 2">
    <name type="scientific">Pelomonas aquatica</name>
    <dbReference type="NCBI Taxonomy" id="431058"/>
    <lineage>
        <taxon>Bacteria</taxon>
        <taxon>Pseudomonadati</taxon>
        <taxon>Pseudomonadota</taxon>
        <taxon>Betaproteobacteria</taxon>
        <taxon>Burkholderiales</taxon>
        <taxon>Sphaerotilaceae</taxon>
        <taxon>Roseateles</taxon>
    </lineage>
</organism>
<sequence>MTVTRRTANVALTPTPGAAMAAKTRPTLRGYAQALELRAP</sequence>